<keyword evidence="2" id="KW-1185">Reference proteome</keyword>
<gene>
    <name evidence="1" type="ORF">FSCOSCO3_A024454</name>
</gene>
<name>A0AAV1QM55_SCOSC</name>
<feature type="non-terminal residue" evidence="1">
    <location>
        <position position="1"/>
    </location>
</feature>
<dbReference type="EMBL" id="CAWUFR010001976">
    <property type="protein sequence ID" value="CAK6984588.1"/>
    <property type="molecule type" value="Genomic_DNA"/>
</dbReference>
<evidence type="ECO:0000313" key="2">
    <source>
        <dbReference type="Proteomes" id="UP001314229"/>
    </source>
</evidence>
<feature type="non-terminal residue" evidence="1">
    <location>
        <position position="56"/>
    </location>
</feature>
<dbReference type="Proteomes" id="UP001314229">
    <property type="component" value="Unassembled WGS sequence"/>
</dbReference>
<organism evidence="1 2">
    <name type="scientific">Scomber scombrus</name>
    <name type="common">Atlantic mackerel</name>
    <name type="synonym">Scomber vernalis</name>
    <dbReference type="NCBI Taxonomy" id="13677"/>
    <lineage>
        <taxon>Eukaryota</taxon>
        <taxon>Metazoa</taxon>
        <taxon>Chordata</taxon>
        <taxon>Craniata</taxon>
        <taxon>Vertebrata</taxon>
        <taxon>Euteleostomi</taxon>
        <taxon>Actinopterygii</taxon>
        <taxon>Neopterygii</taxon>
        <taxon>Teleostei</taxon>
        <taxon>Neoteleostei</taxon>
        <taxon>Acanthomorphata</taxon>
        <taxon>Pelagiaria</taxon>
        <taxon>Scombriformes</taxon>
        <taxon>Scombridae</taxon>
        <taxon>Scomber</taxon>
    </lineage>
</organism>
<protein>
    <submittedName>
        <fullName evidence="1">Interferon-induced protein 44-like</fullName>
    </submittedName>
</protein>
<comment type="caution">
    <text evidence="1">The sequence shown here is derived from an EMBL/GenBank/DDBJ whole genome shotgun (WGS) entry which is preliminary data.</text>
</comment>
<evidence type="ECO:0000313" key="1">
    <source>
        <dbReference type="EMBL" id="CAK6984588.1"/>
    </source>
</evidence>
<proteinExistence type="predicted"/>
<sequence length="56" mass="6431">FHPYDKLSEGPFYNMTVNPNDEVHVLVCVIPADTTDLMRDEVITKVREIRKAATKL</sequence>
<accession>A0AAV1QM55</accession>
<dbReference type="AlphaFoldDB" id="A0AAV1QM55"/>
<reference evidence="1 2" key="1">
    <citation type="submission" date="2024-01" db="EMBL/GenBank/DDBJ databases">
        <authorList>
            <person name="Alioto T."/>
            <person name="Alioto T."/>
            <person name="Gomez Garrido J."/>
        </authorList>
    </citation>
    <scope>NUCLEOTIDE SEQUENCE [LARGE SCALE GENOMIC DNA]</scope>
</reference>